<dbReference type="Proteomes" id="UP000528945">
    <property type="component" value="Unassembled WGS sequence"/>
</dbReference>
<evidence type="ECO:0000313" key="3">
    <source>
        <dbReference type="EMBL" id="MBB3877462.1"/>
    </source>
</evidence>
<name>A0AAW3TWS4_9SPHN</name>
<dbReference type="RefSeq" id="WP_147036717.1">
    <property type="nucleotide sequence ID" value="NZ_JACIDB010000018.1"/>
</dbReference>
<evidence type="ECO:0000313" key="4">
    <source>
        <dbReference type="Proteomes" id="UP000528945"/>
    </source>
</evidence>
<gene>
    <name evidence="3" type="ORF">GGR47_003730</name>
</gene>
<feature type="transmembrane region" description="Helical" evidence="2">
    <location>
        <begin position="54"/>
        <end position="73"/>
    </location>
</feature>
<keyword evidence="4" id="KW-1185">Reference proteome</keyword>
<comment type="caution">
    <text evidence="3">The sequence shown here is derived from an EMBL/GenBank/DDBJ whole genome shotgun (WGS) entry which is preliminary data.</text>
</comment>
<feature type="transmembrane region" description="Helical" evidence="2">
    <location>
        <begin position="29"/>
        <end position="48"/>
    </location>
</feature>
<feature type="region of interest" description="Disordered" evidence="1">
    <location>
        <begin position="1"/>
        <end position="24"/>
    </location>
</feature>
<reference evidence="3 4" key="1">
    <citation type="submission" date="2020-08" db="EMBL/GenBank/DDBJ databases">
        <title>Genomic Encyclopedia of Type Strains, Phase IV (KMG-IV): sequencing the most valuable type-strain genomes for metagenomic binning, comparative biology and taxonomic classification.</title>
        <authorList>
            <person name="Goeker M."/>
        </authorList>
    </citation>
    <scope>NUCLEOTIDE SEQUENCE [LARGE SCALE GENOMIC DNA]</scope>
    <source>
        <strain evidence="3 4">DSM 15581</strain>
    </source>
</reference>
<evidence type="ECO:0000256" key="1">
    <source>
        <dbReference type="SAM" id="MobiDB-lite"/>
    </source>
</evidence>
<keyword evidence="2" id="KW-0472">Membrane</keyword>
<keyword evidence="2" id="KW-1133">Transmembrane helix</keyword>
<protein>
    <submittedName>
        <fullName evidence="3">PurR-regulated permease PerM</fullName>
    </submittedName>
</protein>
<evidence type="ECO:0000256" key="2">
    <source>
        <dbReference type="SAM" id="Phobius"/>
    </source>
</evidence>
<accession>A0AAW3TWS4</accession>
<sequence length="84" mass="8788">MTEDQDLAAMSGRQPESGSARVAPANSPGVEGLLGLAVAVVVVAGLFFAKDVLIPITLATLLSFVLSPIVSLLRRLRLSNRSRS</sequence>
<keyword evidence="2" id="KW-0812">Transmembrane</keyword>
<dbReference type="EMBL" id="JACIDB010000018">
    <property type="protein sequence ID" value="MBB3877462.1"/>
    <property type="molecule type" value="Genomic_DNA"/>
</dbReference>
<proteinExistence type="predicted"/>
<organism evidence="3 4">
    <name type="scientific">Sphingomonas aquatilis</name>
    <dbReference type="NCBI Taxonomy" id="93063"/>
    <lineage>
        <taxon>Bacteria</taxon>
        <taxon>Pseudomonadati</taxon>
        <taxon>Pseudomonadota</taxon>
        <taxon>Alphaproteobacteria</taxon>
        <taxon>Sphingomonadales</taxon>
        <taxon>Sphingomonadaceae</taxon>
        <taxon>Sphingomonas</taxon>
    </lineage>
</organism>
<dbReference type="AlphaFoldDB" id="A0AAW3TWS4"/>